<gene>
    <name evidence="4" type="ORF">CKO28_18520</name>
</gene>
<dbReference type="Gene3D" id="2.40.50.90">
    <property type="match status" value="1"/>
</dbReference>
<dbReference type="InterPro" id="IPR035437">
    <property type="entry name" value="SNase_OB-fold_sf"/>
</dbReference>
<dbReference type="EMBL" id="NRRL01000071">
    <property type="protein sequence ID" value="MBK1670032.1"/>
    <property type="molecule type" value="Genomic_DNA"/>
</dbReference>
<evidence type="ECO:0000313" key="4">
    <source>
        <dbReference type="EMBL" id="MBK1670032.1"/>
    </source>
</evidence>
<feature type="compositionally biased region" description="Basic and acidic residues" evidence="1">
    <location>
        <begin position="200"/>
        <end position="217"/>
    </location>
</feature>
<keyword evidence="2" id="KW-0732">Signal</keyword>
<sequence>MSVRRRAQAIAAVGTVVAVAIASPAAAQSVTGRASVTDGDTLEIRDVDIRLHGIDAPEGAQTCIAGGQRWPCGRRSANALDAKIDRRTVRCEGRDRDRYGRLIAVCYLGSTDLNAWLVRNGWALAYRRYSRDYVPEERRAEADEVGIWRGQFVPPWDWRQGERLGGQGSGGSSSSRDRDCGDFATQAEAQAFYEEAGPGDPHRLDGDGDGRACESLP</sequence>
<feature type="signal peptide" evidence="2">
    <location>
        <begin position="1"/>
        <end position="27"/>
    </location>
</feature>
<evidence type="ECO:0000259" key="3">
    <source>
        <dbReference type="PROSITE" id="PS50830"/>
    </source>
</evidence>
<protein>
    <recommendedName>
        <fullName evidence="3">TNase-like domain-containing protein</fullName>
    </recommendedName>
</protein>
<dbReference type="SMART" id="SM00318">
    <property type="entry name" value="SNc"/>
    <property type="match status" value="1"/>
</dbReference>
<evidence type="ECO:0000256" key="2">
    <source>
        <dbReference type="SAM" id="SignalP"/>
    </source>
</evidence>
<dbReference type="InterPro" id="IPR008613">
    <property type="entry name" value="Excalibur_Ca-bd_domain"/>
</dbReference>
<comment type="caution">
    <text evidence="4">The sequence shown here is derived from an EMBL/GenBank/DDBJ whole genome shotgun (WGS) entry which is preliminary data.</text>
</comment>
<dbReference type="Proteomes" id="UP001296873">
    <property type="component" value="Unassembled WGS sequence"/>
</dbReference>
<feature type="region of interest" description="Disordered" evidence="1">
    <location>
        <begin position="159"/>
        <end position="181"/>
    </location>
</feature>
<organism evidence="4 5">
    <name type="scientific">Rhodovibrio sodomensis</name>
    <dbReference type="NCBI Taxonomy" id="1088"/>
    <lineage>
        <taxon>Bacteria</taxon>
        <taxon>Pseudomonadati</taxon>
        <taxon>Pseudomonadota</taxon>
        <taxon>Alphaproteobacteria</taxon>
        <taxon>Rhodospirillales</taxon>
        <taxon>Rhodovibrionaceae</taxon>
        <taxon>Rhodovibrio</taxon>
    </lineage>
</organism>
<dbReference type="RefSeq" id="WP_207168871.1">
    <property type="nucleotide sequence ID" value="NZ_NRRL01000071.1"/>
</dbReference>
<evidence type="ECO:0000313" key="5">
    <source>
        <dbReference type="Proteomes" id="UP001296873"/>
    </source>
</evidence>
<dbReference type="SUPFAM" id="SSF50199">
    <property type="entry name" value="Staphylococcal nuclease"/>
    <property type="match status" value="1"/>
</dbReference>
<reference evidence="4 5" key="1">
    <citation type="journal article" date="2020" name="Microorganisms">
        <title>Osmotic Adaptation and Compatible Solute Biosynthesis of Phototrophic Bacteria as Revealed from Genome Analyses.</title>
        <authorList>
            <person name="Imhoff J.F."/>
            <person name="Rahn T."/>
            <person name="Kunzel S."/>
            <person name="Keller A."/>
            <person name="Neulinger S.C."/>
        </authorList>
    </citation>
    <scope>NUCLEOTIDE SEQUENCE [LARGE SCALE GENOMIC DNA]</scope>
    <source>
        <strain evidence="4 5">DSM 9895</strain>
    </source>
</reference>
<name>A0ABS1DHS9_9PROT</name>
<dbReference type="InterPro" id="IPR016071">
    <property type="entry name" value="Staphylococal_nuclease_OB-fold"/>
</dbReference>
<evidence type="ECO:0000256" key="1">
    <source>
        <dbReference type="SAM" id="MobiDB-lite"/>
    </source>
</evidence>
<accession>A0ABS1DHS9</accession>
<feature type="chain" id="PRO_5045795750" description="TNase-like domain-containing protein" evidence="2">
    <location>
        <begin position="28"/>
        <end position="217"/>
    </location>
</feature>
<proteinExistence type="predicted"/>
<dbReference type="PANTHER" id="PTHR12302">
    <property type="entry name" value="EBNA2 BINDING PROTEIN P100"/>
    <property type="match status" value="1"/>
</dbReference>
<dbReference type="PANTHER" id="PTHR12302:SF26">
    <property type="entry name" value="BLR1266 PROTEIN"/>
    <property type="match status" value="1"/>
</dbReference>
<dbReference type="Pfam" id="PF00565">
    <property type="entry name" value="SNase"/>
    <property type="match status" value="1"/>
</dbReference>
<dbReference type="Pfam" id="PF05901">
    <property type="entry name" value="Excalibur"/>
    <property type="match status" value="1"/>
</dbReference>
<keyword evidence="5" id="KW-1185">Reference proteome</keyword>
<feature type="region of interest" description="Disordered" evidence="1">
    <location>
        <begin position="193"/>
        <end position="217"/>
    </location>
</feature>
<dbReference type="PROSITE" id="PS50830">
    <property type="entry name" value="TNASE_3"/>
    <property type="match status" value="1"/>
</dbReference>
<feature type="domain" description="TNase-like" evidence="3">
    <location>
        <begin position="36"/>
        <end position="150"/>
    </location>
</feature>